<dbReference type="FunCoup" id="A0A6P8QJ56">
    <property type="interactions" value="622"/>
</dbReference>
<dbReference type="InParanoid" id="A0A6P8QJ56"/>
<evidence type="ECO:0000256" key="2">
    <source>
        <dbReference type="ARBA" id="ARBA00022692"/>
    </source>
</evidence>
<keyword evidence="4 8" id="KW-1133">Transmembrane helix</keyword>
<evidence type="ECO:0000256" key="7">
    <source>
        <dbReference type="ARBA" id="ARBA00025776"/>
    </source>
</evidence>
<dbReference type="InterPro" id="IPR035986">
    <property type="entry name" value="PKD_dom_sf"/>
</dbReference>
<dbReference type="InterPro" id="IPR022409">
    <property type="entry name" value="PKD/Chitinase_dom"/>
</dbReference>
<dbReference type="GO" id="GO:0007155">
    <property type="term" value="P:cell adhesion"/>
    <property type="evidence" value="ECO:0007669"/>
    <property type="project" value="TreeGrafter"/>
</dbReference>
<sequence length="567" mass="62686">MKVCSLSLLVLAVTLQFSGVQLHKRFQDVMRHGRSSAPIGHHKRLHGWSPASNYWNEKLYPDWKDDDARWNNCWKGGKVVAHLTSDSPALTGSNVTFVVTLQFPRCQKEDENGDIVYDNCKNDSSVYPGSYVYNWTEWTNCSDWSECGNTTENVFPDGRPFPHHHNWRRCNFIYVFSTLGQYYQQTGGSSAILSLNTTNITLGVQLMEVSVYRRGRRQHTPVAKSSGIYIVTDQIPFYVNISQKNDRNTSDGIFIKDSPITFDVRIHDPSKYLNASAISYKWNFGDGSGSFVSNNPLTSHTYTLQGNFSLNLTVKAAVPGPCMPVPSSLEVVLYATPTPPAAVTTLTTGNTTTANRTIVPTTPAPTTPEENCTIYRYGYYNTTITIVEGILEVNIIQMTNIQVSMAGSEDSMVDFVIACQGSIPTDACTTVADPSCTEIQNTVCDKVTTTDQCLLTLRRSFSEPGTYCVNITLNDEASLALASTVVSIDGAAYSTRTVQGVLIGVGFLVVLAIAVAILMHKRYKEYKPLERNVNGEGVGVYFNHIKAVLFSGNIEKDPLLKNKARVI</sequence>
<dbReference type="SMART" id="SM00089">
    <property type="entry name" value="PKD"/>
    <property type="match status" value="1"/>
</dbReference>
<feature type="chain" id="PRO_5027902621" evidence="9">
    <location>
        <begin position="23"/>
        <end position="567"/>
    </location>
</feature>
<evidence type="ECO:0000256" key="9">
    <source>
        <dbReference type="SAM" id="SignalP"/>
    </source>
</evidence>
<dbReference type="RefSeq" id="XP_033786766.1">
    <property type="nucleotide sequence ID" value="XM_033930875.1"/>
</dbReference>
<evidence type="ECO:0000313" key="12">
    <source>
        <dbReference type="RefSeq" id="XP_033786766.1"/>
    </source>
</evidence>
<evidence type="ECO:0000256" key="4">
    <source>
        <dbReference type="ARBA" id="ARBA00022989"/>
    </source>
</evidence>
<keyword evidence="6" id="KW-0325">Glycoprotein</keyword>
<protein>
    <submittedName>
        <fullName evidence="12">Transmembrane glycoprotein NMB isoform X1</fullName>
    </submittedName>
</protein>
<dbReference type="Pfam" id="PF00801">
    <property type="entry name" value="PKD"/>
    <property type="match status" value="1"/>
</dbReference>
<evidence type="ECO:0000313" key="11">
    <source>
        <dbReference type="Proteomes" id="UP000515159"/>
    </source>
</evidence>
<dbReference type="CDD" id="cd00146">
    <property type="entry name" value="PKD"/>
    <property type="match status" value="1"/>
</dbReference>
<dbReference type="KEGG" id="gsh:117354064"/>
<organism evidence="11 12">
    <name type="scientific">Geotrypetes seraphini</name>
    <name type="common">Gaboon caecilian</name>
    <name type="synonym">Caecilia seraphini</name>
    <dbReference type="NCBI Taxonomy" id="260995"/>
    <lineage>
        <taxon>Eukaryota</taxon>
        <taxon>Metazoa</taxon>
        <taxon>Chordata</taxon>
        <taxon>Craniata</taxon>
        <taxon>Vertebrata</taxon>
        <taxon>Euteleostomi</taxon>
        <taxon>Amphibia</taxon>
        <taxon>Gymnophiona</taxon>
        <taxon>Geotrypetes</taxon>
    </lineage>
</organism>
<dbReference type="PANTHER" id="PTHR11861:SF11">
    <property type="entry name" value="TRANSMEMBRANE GLYCOPROTEIN NMB"/>
    <property type="match status" value="1"/>
</dbReference>
<evidence type="ECO:0000259" key="10">
    <source>
        <dbReference type="PROSITE" id="PS50093"/>
    </source>
</evidence>
<comment type="subcellular location">
    <subcellularLocation>
        <location evidence="1">Membrane</location>
        <topology evidence="1">Single-pass type I membrane protein</topology>
    </subcellularLocation>
</comment>
<feature type="transmembrane region" description="Helical" evidence="8">
    <location>
        <begin position="501"/>
        <end position="519"/>
    </location>
</feature>
<dbReference type="AlphaFoldDB" id="A0A6P8QJ56"/>
<accession>A0A6P8QJ56</accession>
<keyword evidence="2 8" id="KW-0812">Transmembrane</keyword>
<dbReference type="Proteomes" id="UP000515159">
    <property type="component" value="Chromosome 2"/>
</dbReference>
<evidence type="ECO:0000256" key="3">
    <source>
        <dbReference type="ARBA" id="ARBA00022729"/>
    </source>
</evidence>
<evidence type="ECO:0000256" key="8">
    <source>
        <dbReference type="SAM" id="Phobius"/>
    </source>
</evidence>
<evidence type="ECO:0000256" key="5">
    <source>
        <dbReference type="ARBA" id="ARBA00023136"/>
    </source>
</evidence>
<evidence type="ECO:0000256" key="1">
    <source>
        <dbReference type="ARBA" id="ARBA00004479"/>
    </source>
</evidence>
<dbReference type="SUPFAM" id="SSF49299">
    <property type="entry name" value="PKD domain"/>
    <property type="match status" value="1"/>
</dbReference>
<dbReference type="GO" id="GO:0005886">
    <property type="term" value="C:plasma membrane"/>
    <property type="evidence" value="ECO:0007669"/>
    <property type="project" value="TreeGrafter"/>
</dbReference>
<dbReference type="PANTHER" id="PTHR11861">
    <property type="entry name" value="MELANOCYTE PROTEIN PMEL 17-RELATED"/>
    <property type="match status" value="1"/>
</dbReference>
<dbReference type="GeneID" id="117354064"/>
<comment type="similarity">
    <text evidence="7">Belongs to the PMEL/NMB family.</text>
</comment>
<dbReference type="InterPro" id="IPR000601">
    <property type="entry name" value="PKD_dom"/>
</dbReference>
<dbReference type="Pfam" id="PF20433">
    <property type="entry name" value="PKAT_KLD"/>
    <property type="match status" value="1"/>
</dbReference>
<dbReference type="Pfam" id="PF26141">
    <property type="entry name" value="PMEL_NMB_N"/>
    <property type="match status" value="1"/>
</dbReference>
<feature type="signal peptide" evidence="9">
    <location>
        <begin position="1"/>
        <end position="22"/>
    </location>
</feature>
<keyword evidence="3 9" id="KW-0732">Signal</keyword>
<gene>
    <name evidence="12" type="primary">GPNMB</name>
</gene>
<dbReference type="InterPro" id="IPR059017">
    <property type="entry name" value="PMEL_NMB_N"/>
</dbReference>
<dbReference type="Gene3D" id="2.60.40.10">
    <property type="entry name" value="Immunoglobulins"/>
    <property type="match status" value="1"/>
</dbReference>
<dbReference type="PROSITE" id="PS50093">
    <property type="entry name" value="PKD"/>
    <property type="match status" value="1"/>
</dbReference>
<feature type="domain" description="PKD" evidence="10">
    <location>
        <begin position="276"/>
        <end position="314"/>
    </location>
</feature>
<keyword evidence="11" id="KW-1185">Reference proteome</keyword>
<proteinExistence type="inferred from homology"/>
<name>A0A6P8QJ56_GEOSA</name>
<dbReference type="FunFam" id="2.60.40.10:FF:000893">
    <property type="entry name" value="Transmembrane glycoprotein NMB"/>
    <property type="match status" value="1"/>
</dbReference>
<dbReference type="InterPro" id="IPR013783">
    <property type="entry name" value="Ig-like_fold"/>
</dbReference>
<dbReference type="CTD" id="10457"/>
<dbReference type="GO" id="GO:0005178">
    <property type="term" value="F:integrin binding"/>
    <property type="evidence" value="ECO:0007669"/>
    <property type="project" value="TreeGrafter"/>
</dbReference>
<evidence type="ECO:0000256" key="6">
    <source>
        <dbReference type="ARBA" id="ARBA00023180"/>
    </source>
</evidence>
<dbReference type="InterPro" id="IPR046846">
    <property type="entry name" value="PKAT_KLD"/>
</dbReference>
<keyword evidence="5 8" id="KW-0472">Membrane</keyword>
<dbReference type="InterPro" id="IPR045219">
    <property type="entry name" value="PKAT"/>
</dbReference>
<reference evidence="12" key="1">
    <citation type="submission" date="2025-08" db="UniProtKB">
        <authorList>
            <consortium name="RefSeq"/>
        </authorList>
    </citation>
    <scope>IDENTIFICATION</scope>
</reference>
<dbReference type="OrthoDB" id="9940970at2759"/>